<dbReference type="AlphaFoldDB" id="K2JMJ0"/>
<dbReference type="OrthoDB" id="5526466at2"/>
<reference evidence="1 2" key="1">
    <citation type="journal article" date="2012" name="J. Bacteriol.">
        <title>Genome Sequence of Idiomarina xiamenensis Type Strain 10-D-4.</title>
        <authorList>
            <person name="Lai Q."/>
            <person name="Wang L."/>
            <person name="Wang W."/>
            <person name="Shao Z."/>
        </authorList>
    </citation>
    <scope>NUCLEOTIDE SEQUENCE [LARGE SCALE GENOMIC DNA]</scope>
    <source>
        <strain evidence="1 2">10-D-4</strain>
    </source>
</reference>
<dbReference type="PANTHER" id="PTHR37953">
    <property type="entry name" value="UPF0127 PROTEIN MJ1496"/>
    <property type="match status" value="1"/>
</dbReference>
<keyword evidence="2" id="KW-1185">Reference proteome</keyword>
<protein>
    <recommendedName>
        <fullName evidence="3">DUF192 domain-containing protein</fullName>
    </recommendedName>
</protein>
<proteinExistence type="predicted"/>
<evidence type="ECO:0000313" key="2">
    <source>
        <dbReference type="Proteomes" id="UP000014115"/>
    </source>
</evidence>
<name>K2JMJ0_9GAMM</name>
<accession>K2JMJ0</accession>
<evidence type="ECO:0000313" key="1">
    <source>
        <dbReference type="EMBL" id="EKE84726.1"/>
    </source>
</evidence>
<dbReference type="RefSeq" id="WP_008487865.1">
    <property type="nucleotide sequence ID" value="NZ_AMRG01000004.1"/>
</dbReference>
<organism evidence="1 2">
    <name type="scientific">Idiomarina xiamenensis 10-D-4</name>
    <dbReference type="NCBI Taxonomy" id="740709"/>
    <lineage>
        <taxon>Bacteria</taxon>
        <taxon>Pseudomonadati</taxon>
        <taxon>Pseudomonadota</taxon>
        <taxon>Gammaproteobacteria</taxon>
        <taxon>Alteromonadales</taxon>
        <taxon>Idiomarinaceae</taxon>
        <taxon>Idiomarina</taxon>
    </lineage>
</organism>
<dbReference type="Gene3D" id="2.60.120.1140">
    <property type="entry name" value="Protein of unknown function DUF192"/>
    <property type="match status" value="1"/>
</dbReference>
<evidence type="ECO:0008006" key="3">
    <source>
        <dbReference type="Google" id="ProtNLM"/>
    </source>
</evidence>
<dbReference type="EMBL" id="AMRG01000004">
    <property type="protein sequence ID" value="EKE84726.1"/>
    <property type="molecule type" value="Genomic_DNA"/>
</dbReference>
<dbReference type="PANTHER" id="PTHR37953:SF1">
    <property type="entry name" value="UPF0127 PROTEIN MJ1496"/>
    <property type="match status" value="1"/>
</dbReference>
<dbReference type="Proteomes" id="UP000014115">
    <property type="component" value="Unassembled WGS sequence"/>
</dbReference>
<dbReference type="PATRIC" id="fig|740709.3.peg.791"/>
<dbReference type="STRING" id="740709.A10D4_03910"/>
<dbReference type="Pfam" id="PF02643">
    <property type="entry name" value="DUF192"/>
    <property type="match status" value="1"/>
</dbReference>
<comment type="caution">
    <text evidence="1">The sequence shown here is derived from an EMBL/GenBank/DDBJ whole genome shotgun (WGS) entry which is preliminary data.</text>
</comment>
<gene>
    <name evidence="1" type="ORF">A10D4_03910</name>
</gene>
<dbReference type="InterPro" id="IPR003795">
    <property type="entry name" value="DUF192"/>
</dbReference>
<sequence>MSKALAVLATASQLTLLKAVTALIAVTAFLYPPELLAQIGVPAPTEYAKQSICIAELSQPLTVELADNWQQRARGLMQRESLADNAGMWFRYNEKRPGNSGFWMYQTLLPLDIAFFDQQQRIVSIITMPPCASEDPGQCPSYAPGHDYYSALETNAGFFSAHGITVGDKLYTESHGDCELPNKN</sequence>
<dbReference type="InterPro" id="IPR038695">
    <property type="entry name" value="Saro_0823-like_sf"/>
</dbReference>
<dbReference type="eggNOG" id="COG1430">
    <property type="taxonomic scope" value="Bacteria"/>
</dbReference>